<protein>
    <recommendedName>
        <fullName evidence="3">Heparinase II/III-like protein</fullName>
    </recommendedName>
</protein>
<accession>A0ABV4U2B7</accession>
<keyword evidence="2" id="KW-1185">Reference proteome</keyword>
<organism evidence="1 2">
    <name type="scientific">Natronomicrosphaera hydrolytica</name>
    <dbReference type="NCBI Taxonomy" id="3242702"/>
    <lineage>
        <taxon>Bacteria</taxon>
        <taxon>Pseudomonadati</taxon>
        <taxon>Planctomycetota</taxon>
        <taxon>Phycisphaerae</taxon>
        <taxon>Phycisphaerales</taxon>
        <taxon>Phycisphaeraceae</taxon>
        <taxon>Natronomicrosphaera</taxon>
    </lineage>
</organism>
<dbReference type="EMBL" id="JBGUBD010000001">
    <property type="protein sequence ID" value="MFA9476984.1"/>
    <property type="molecule type" value="Genomic_DNA"/>
</dbReference>
<sequence>MVHTKLHELKPCIAVLDRWGQRYDPEHGLPGETIASPGYHTTLPDGMRVHSTRTALDYVLLLLTAGEAKHVKRAGDVLRKVLLLQDTDPCSATYGIWPWFLEEPLSQMAPPDWNWADFCGARLAVVLADHADRLPGNVMEATRTALGHAAWSIFRRNVQPSYTNIAVMGGVVAAAAGELLDEPSLVSYGRRRLQQVVAHAEHHGGFAEYNSPTYTMVVLAEVERCLQLVQDAATRDAAETLRQRVWSTIAEHYHPVTGQWAGPHARTYHDTLLTSTVARLRRRVGSSFSTPLATNAENIDGEEVGVQPLPCPPQYLPYFERLSKSDVQRRHRFRQGSEGHERQALIGTTWLHDQVTLASINRDTLWTQCRPLIGYIASSDDFAVTLRVRLLKDGRDWASGLLHTEQNRSHTLSVMTLLQDGGDYHLHLDRPADGTFHFSDLRLRIELHGKGVMVTQLDNSRFTLQTNDWKVVVHAPEGVGQFPCGTTPDWQSHQQVDSAVVDAVLHNGLETALTLNALTEPHWLAFALELLPADAKPATTPIRCEVESGILNARWPRTESLAVKCPVQPERRLP</sequence>
<proteinExistence type="predicted"/>
<comment type="caution">
    <text evidence="1">The sequence shown here is derived from an EMBL/GenBank/DDBJ whole genome shotgun (WGS) entry which is preliminary data.</text>
</comment>
<dbReference type="Proteomes" id="UP001575105">
    <property type="component" value="Unassembled WGS sequence"/>
</dbReference>
<evidence type="ECO:0000313" key="1">
    <source>
        <dbReference type="EMBL" id="MFA9476984.1"/>
    </source>
</evidence>
<evidence type="ECO:0008006" key="3">
    <source>
        <dbReference type="Google" id="ProtNLM"/>
    </source>
</evidence>
<dbReference type="PANTHER" id="PTHR40616">
    <property type="entry name" value="LINALOOL DEHYDRATASE_ISOMERASE DOMAIN-CONTAINING PROTEIN"/>
    <property type="match status" value="1"/>
</dbReference>
<reference evidence="1 2" key="1">
    <citation type="submission" date="2024-08" db="EMBL/GenBank/DDBJ databases">
        <title>Whole-genome sequencing of halo(alkali)philic microorganisms from hypersaline lakes.</title>
        <authorList>
            <person name="Sorokin D.Y."/>
            <person name="Merkel A.Y."/>
            <person name="Messina E."/>
            <person name="Yakimov M."/>
        </authorList>
    </citation>
    <scope>NUCLEOTIDE SEQUENCE [LARGE SCALE GENOMIC DNA]</scope>
    <source>
        <strain evidence="1 2">AB-hyl4</strain>
    </source>
</reference>
<dbReference type="PANTHER" id="PTHR40616:SF1">
    <property type="entry name" value="LINALOOL DEHYDRATASE_ISOMERASE DOMAIN-CONTAINING PROTEIN"/>
    <property type="match status" value="1"/>
</dbReference>
<name>A0ABV4U2B7_9BACT</name>
<dbReference type="RefSeq" id="WP_425343908.1">
    <property type="nucleotide sequence ID" value="NZ_JBGUBD010000001.1"/>
</dbReference>
<gene>
    <name evidence="1" type="ORF">ACERK3_01630</name>
</gene>
<evidence type="ECO:0000313" key="2">
    <source>
        <dbReference type="Proteomes" id="UP001575105"/>
    </source>
</evidence>